<dbReference type="EMBL" id="FNAI01000003">
    <property type="protein sequence ID" value="SDE03482.1"/>
    <property type="molecule type" value="Genomic_DNA"/>
</dbReference>
<keyword evidence="3" id="KW-1185">Reference proteome</keyword>
<dbReference type="InterPro" id="IPR029063">
    <property type="entry name" value="SAM-dependent_MTases_sf"/>
</dbReference>
<dbReference type="InterPro" id="IPR006342">
    <property type="entry name" value="FkbM_mtfrase"/>
</dbReference>
<dbReference type="GO" id="GO:0008168">
    <property type="term" value="F:methyltransferase activity"/>
    <property type="evidence" value="ECO:0007669"/>
    <property type="project" value="UniProtKB-KW"/>
</dbReference>
<protein>
    <submittedName>
        <fullName evidence="2">Methyltransferase, FkbM family</fullName>
    </submittedName>
</protein>
<sequence length="238" mass="26986">MYNRLKALLKSKPDGREEVGTTRSFSQYGEDQIILALLFIFKLENVNYLDIGANDPYRLNNTALLYEKGFSGVNIEPDPGNFLRLSLVRKKDINLNIGIGASSGIIKYYRFTDSVYNTFSQKEYQHLLNRDSLEPLPALDVEVQTYTEVIAANFGGKPPVLLFIDTEGLDEEIIDSIDFDNLPPKVICIETFSYGEFKKDHALVAKILNKGYHIHADTFVNTIFIHHSLLPYPENSLS</sequence>
<dbReference type="Proteomes" id="UP000199072">
    <property type="component" value="Unassembled WGS sequence"/>
</dbReference>
<keyword evidence="2" id="KW-0489">Methyltransferase</keyword>
<reference evidence="2 3" key="1">
    <citation type="submission" date="2016-10" db="EMBL/GenBank/DDBJ databases">
        <authorList>
            <person name="de Groot N.N."/>
        </authorList>
    </citation>
    <scope>NUCLEOTIDE SEQUENCE [LARGE SCALE GENOMIC DNA]</scope>
    <source>
        <strain evidence="2 3">47C3B</strain>
    </source>
</reference>
<dbReference type="OrthoDB" id="9801609at2"/>
<feature type="domain" description="Methyltransferase FkbM" evidence="1">
    <location>
        <begin position="50"/>
        <end position="213"/>
    </location>
</feature>
<evidence type="ECO:0000313" key="2">
    <source>
        <dbReference type="EMBL" id="SDE03482.1"/>
    </source>
</evidence>
<evidence type="ECO:0000259" key="1">
    <source>
        <dbReference type="Pfam" id="PF05050"/>
    </source>
</evidence>
<accession>A0A1G6ZLY2</accession>
<dbReference type="STRING" id="1391627.SAMN05216464_103410"/>
<dbReference type="GO" id="GO:0032259">
    <property type="term" value="P:methylation"/>
    <property type="evidence" value="ECO:0007669"/>
    <property type="project" value="UniProtKB-KW"/>
</dbReference>
<dbReference type="SUPFAM" id="SSF53335">
    <property type="entry name" value="S-adenosyl-L-methionine-dependent methyltransferases"/>
    <property type="match status" value="1"/>
</dbReference>
<keyword evidence="2" id="KW-0808">Transferase</keyword>
<evidence type="ECO:0000313" key="3">
    <source>
        <dbReference type="Proteomes" id="UP000199072"/>
    </source>
</evidence>
<dbReference type="Pfam" id="PF05050">
    <property type="entry name" value="Methyltransf_21"/>
    <property type="match status" value="1"/>
</dbReference>
<proteinExistence type="predicted"/>
<organism evidence="2 3">
    <name type="scientific">Mucilaginibacter pineti</name>
    <dbReference type="NCBI Taxonomy" id="1391627"/>
    <lineage>
        <taxon>Bacteria</taxon>
        <taxon>Pseudomonadati</taxon>
        <taxon>Bacteroidota</taxon>
        <taxon>Sphingobacteriia</taxon>
        <taxon>Sphingobacteriales</taxon>
        <taxon>Sphingobacteriaceae</taxon>
        <taxon>Mucilaginibacter</taxon>
    </lineage>
</organism>
<gene>
    <name evidence="2" type="ORF">SAMN05216464_103410</name>
</gene>
<name>A0A1G6ZLY2_9SPHI</name>
<dbReference type="AlphaFoldDB" id="A0A1G6ZLY2"/>
<dbReference type="Gene3D" id="3.40.50.150">
    <property type="entry name" value="Vaccinia Virus protein VP39"/>
    <property type="match status" value="1"/>
</dbReference>
<dbReference type="RefSeq" id="WP_091148521.1">
    <property type="nucleotide sequence ID" value="NZ_FNAI01000003.1"/>
</dbReference>